<evidence type="ECO:0000256" key="2">
    <source>
        <dbReference type="ARBA" id="ARBA00023002"/>
    </source>
</evidence>
<evidence type="ECO:0000313" key="3">
    <source>
        <dbReference type="EMBL" id="PUV24817.1"/>
    </source>
</evidence>
<reference evidence="3 4" key="1">
    <citation type="submission" date="2018-04" db="EMBL/GenBank/DDBJ databases">
        <title>Sphingobacterium sp. M46 Genome.</title>
        <authorList>
            <person name="Cheng J."/>
            <person name="Li Y."/>
        </authorList>
    </citation>
    <scope>NUCLEOTIDE SEQUENCE [LARGE SCALE GENOMIC DNA]</scope>
    <source>
        <strain evidence="3 4">M46</strain>
    </source>
</reference>
<dbReference type="FunFam" id="3.40.50.720:FF:000084">
    <property type="entry name" value="Short-chain dehydrogenase reductase"/>
    <property type="match status" value="1"/>
</dbReference>
<evidence type="ECO:0000256" key="1">
    <source>
        <dbReference type="ARBA" id="ARBA00006484"/>
    </source>
</evidence>
<dbReference type="Proteomes" id="UP000250831">
    <property type="component" value="Unassembled WGS sequence"/>
</dbReference>
<accession>A0A363NVN4</accession>
<proteinExistence type="inferred from homology"/>
<dbReference type="AlphaFoldDB" id="A0A363NVN4"/>
<dbReference type="PRINTS" id="PR00081">
    <property type="entry name" value="GDHRDH"/>
</dbReference>
<dbReference type="Gene3D" id="3.40.50.720">
    <property type="entry name" value="NAD(P)-binding Rossmann-like Domain"/>
    <property type="match status" value="1"/>
</dbReference>
<dbReference type="RefSeq" id="WP_108633153.1">
    <property type="nucleotide sequence ID" value="NZ_QCXX01000002.1"/>
</dbReference>
<dbReference type="OrthoDB" id="9788235at2"/>
<keyword evidence="2" id="KW-0560">Oxidoreductase</keyword>
<comment type="caution">
    <text evidence="3">The sequence shown here is derived from an EMBL/GenBank/DDBJ whole genome shotgun (WGS) entry which is preliminary data.</text>
</comment>
<evidence type="ECO:0000313" key="4">
    <source>
        <dbReference type="Proteomes" id="UP000250831"/>
    </source>
</evidence>
<dbReference type="GO" id="GO:0016491">
    <property type="term" value="F:oxidoreductase activity"/>
    <property type="evidence" value="ECO:0007669"/>
    <property type="project" value="UniProtKB-KW"/>
</dbReference>
<name>A0A363NVN4_9SPHI</name>
<organism evidence="3 4">
    <name type="scientific">Sphingobacterium athyrii</name>
    <dbReference type="NCBI Taxonomy" id="2152717"/>
    <lineage>
        <taxon>Bacteria</taxon>
        <taxon>Pseudomonadati</taxon>
        <taxon>Bacteroidota</taxon>
        <taxon>Sphingobacteriia</taxon>
        <taxon>Sphingobacteriales</taxon>
        <taxon>Sphingobacteriaceae</taxon>
        <taxon>Sphingobacterium</taxon>
    </lineage>
</organism>
<sequence>MRAEYKNKVVLISGGLGDIGRAIAGAFLTSGAIVCIADRFVPALAKERWPLLDESQVNLFYDQVDVSDADQVEAWVDRIQRELGTIAICIANAACVTIQNFRELSNAAWKNEMAVNLDGAFFLANACAKSFVATGVRGNIVFLGSWAGHAVHQNLPAYSVSKAGLRMLCQAMALEYAVDGIRVNEIAPGYVNAGLSKVVWSKDAALQKKAAAVVPLGDILEAEEIAKQVLWICSDNCRQMTGTSIVLDGGLSLIRP</sequence>
<dbReference type="PANTHER" id="PTHR43669">
    <property type="entry name" value="5-KETO-D-GLUCONATE 5-REDUCTASE"/>
    <property type="match status" value="1"/>
</dbReference>
<keyword evidence="4" id="KW-1185">Reference proteome</keyword>
<dbReference type="InterPro" id="IPR020904">
    <property type="entry name" value="Sc_DH/Rdtase_CS"/>
</dbReference>
<comment type="similarity">
    <text evidence="1">Belongs to the short-chain dehydrogenases/reductases (SDR) family.</text>
</comment>
<gene>
    <name evidence="3" type="ORF">DCO56_07585</name>
</gene>
<dbReference type="PROSITE" id="PS00061">
    <property type="entry name" value="ADH_SHORT"/>
    <property type="match status" value="1"/>
</dbReference>
<dbReference type="SUPFAM" id="SSF51735">
    <property type="entry name" value="NAD(P)-binding Rossmann-fold domains"/>
    <property type="match status" value="1"/>
</dbReference>
<dbReference type="InterPro" id="IPR002347">
    <property type="entry name" value="SDR_fam"/>
</dbReference>
<dbReference type="EMBL" id="QCXX01000002">
    <property type="protein sequence ID" value="PUV24817.1"/>
    <property type="molecule type" value="Genomic_DNA"/>
</dbReference>
<dbReference type="PANTHER" id="PTHR43669:SF3">
    <property type="entry name" value="ALCOHOL DEHYDROGENASE, PUTATIVE (AFU_ORTHOLOGUE AFUA_3G03445)-RELATED"/>
    <property type="match status" value="1"/>
</dbReference>
<dbReference type="Pfam" id="PF13561">
    <property type="entry name" value="adh_short_C2"/>
    <property type="match status" value="1"/>
</dbReference>
<protein>
    <submittedName>
        <fullName evidence="3">2-deoxy-D-gluconate 3-dehydrogenase</fullName>
    </submittedName>
</protein>
<dbReference type="InterPro" id="IPR036291">
    <property type="entry name" value="NAD(P)-bd_dom_sf"/>
</dbReference>